<keyword evidence="4 7" id="KW-1133">Transmembrane helix</keyword>
<evidence type="ECO:0000256" key="6">
    <source>
        <dbReference type="SAM" id="MobiDB-lite"/>
    </source>
</evidence>
<comment type="subcellular location">
    <subcellularLocation>
        <location evidence="1">Cell membrane</location>
        <topology evidence="1">Multi-pass membrane protein</topology>
    </subcellularLocation>
</comment>
<feature type="domain" description="ABC3 transporter permease C-terminal" evidence="8">
    <location>
        <begin position="824"/>
        <end position="928"/>
    </location>
</feature>
<evidence type="ECO:0000256" key="3">
    <source>
        <dbReference type="ARBA" id="ARBA00022692"/>
    </source>
</evidence>
<feature type="transmembrane region" description="Helical" evidence="7">
    <location>
        <begin position="421"/>
        <end position="440"/>
    </location>
</feature>
<feature type="transmembrane region" description="Helical" evidence="7">
    <location>
        <begin position="904"/>
        <end position="927"/>
    </location>
</feature>
<keyword evidence="3 7" id="KW-0812">Transmembrane</keyword>
<evidence type="ECO:0000256" key="5">
    <source>
        <dbReference type="ARBA" id="ARBA00023136"/>
    </source>
</evidence>
<protein>
    <submittedName>
        <fullName evidence="9">ABC transporter permease</fullName>
    </submittedName>
</protein>
<reference evidence="9 10" key="1">
    <citation type="journal article" date="2019" name="Int. J. Syst. Evol. Microbiol.">
        <title>The Global Catalogue of Microorganisms (GCM) 10K type strain sequencing project: providing services to taxonomists for standard genome sequencing and annotation.</title>
        <authorList>
            <consortium name="The Broad Institute Genomics Platform"/>
            <consortium name="The Broad Institute Genome Sequencing Center for Infectious Disease"/>
            <person name="Wu L."/>
            <person name="Ma J."/>
        </authorList>
    </citation>
    <scope>NUCLEOTIDE SEQUENCE [LARGE SCALE GENOMIC DNA]</scope>
    <source>
        <strain evidence="9 10">JCM 12696</strain>
    </source>
</reference>
<proteinExistence type="predicted"/>
<comment type="caution">
    <text evidence="9">The sequence shown here is derived from an EMBL/GenBank/DDBJ whole genome shotgun (WGS) entry which is preliminary data.</text>
</comment>
<sequence length="942" mass="93720">MSEDTIDTSGAGADTAIRAGADIRTGAGARGAVGAASGSRPADGPGGIVPGGIGPGTIRPDVKVTRLLAARSARTHRKAWAAVFAALALTSLLLGSFGLALGSAALGHARVERYAAADLVVAGNQNTAHTAKELGETTTVRAGLTERVRIPDAALDVVRNVPGVGAAVADRVFQVGVGGAAAVGRPWPAARLAPYALRDGRAPRGADEVVVERGVARVGERVVLRVAGADTPYTVVGVTDGPGTATGTPTGTEPGAAAGPSDRDGATAGAAAGTAASPVIHFSQETARRLSGHRDSLDAVGVVAEPGVSTDALAEDVRQALAKAGLQDTGRRADGDPSGLRVLTGDERGAAEYLGVAPARSTLLALFASVAGTVVLVALLVVASTTVQALRQRSYELGLLRAVGATPGQVRGAVGREVGRIATVAAACGALVAVPGYLGLRALPVVRDALPAGLVLPVPVWLWAAPLVTAGITVLMAWLAALIACAGTVKARPAEALRETEPGQGRRISGLVLLGLGVMAAGTATTQGGQAAGAAAGGATIMMVTGCALLGPWIATGAMRVLGAPLRRLGGSGGRLAAAGSAASAVRLGAAITPIVLVTAFVCVQLASGATVARQADEQARAALRAGLTVGAGGGLPGGALDRIRRTAGVGAATDVVRSSVVLAGKTLGAPELEPLPVLGVTAEGLERTLDPEVTEGSVADLAPGTVAVGADRARSLGVRPGTSGDTVTLRFGDGQEARLRVVATYERSLAFGDFLLSRDELLRHMSVPGPARVLVALAPDADPARTGGELAAALPGARVDLSPGPVRVTTDDAELVSLVTVAVVGAIAGFTVIAVLSTLSLIAVGRRPELRLLRLAGAGRRPLRAMLTLEAAAVALTGLVVGVTVASVPLLAFALALAGSLPYLPPVVGGLVVAVVAVTAVAGTLLPLRPTLRGTYPLERR</sequence>
<feature type="region of interest" description="Disordered" evidence="6">
    <location>
        <begin position="237"/>
        <end position="277"/>
    </location>
</feature>
<feature type="transmembrane region" description="Helical" evidence="7">
    <location>
        <begin position="816"/>
        <end position="845"/>
    </location>
</feature>
<feature type="transmembrane region" description="Helical" evidence="7">
    <location>
        <begin position="363"/>
        <end position="383"/>
    </location>
</feature>
<dbReference type="RefSeq" id="WP_344272474.1">
    <property type="nucleotide sequence ID" value="NZ_BAAAKV010000011.1"/>
</dbReference>
<dbReference type="InterPro" id="IPR003838">
    <property type="entry name" value="ABC3_permease_C"/>
</dbReference>
<accession>A0ABN1URE0</accession>
<organism evidence="9 10">
    <name type="scientific">Streptomyces hebeiensis</name>
    <dbReference type="NCBI Taxonomy" id="229486"/>
    <lineage>
        <taxon>Bacteria</taxon>
        <taxon>Bacillati</taxon>
        <taxon>Actinomycetota</taxon>
        <taxon>Actinomycetes</taxon>
        <taxon>Kitasatosporales</taxon>
        <taxon>Streptomycetaceae</taxon>
        <taxon>Streptomyces</taxon>
    </lineage>
</organism>
<dbReference type="Pfam" id="PF02687">
    <property type="entry name" value="FtsX"/>
    <property type="match status" value="2"/>
</dbReference>
<dbReference type="EMBL" id="BAAAKV010000011">
    <property type="protein sequence ID" value="GAA1161228.1"/>
    <property type="molecule type" value="Genomic_DNA"/>
</dbReference>
<dbReference type="PANTHER" id="PTHR30287:SF1">
    <property type="entry name" value="INNER MEMBRANE PROTEIN"/>
    <property type="match status" value="1"/>
</dbReference>
<evidence type="ECO:0000256" key="1">
    <source>
        <dbReference type="ARBA" id="ARBA00004651"/>
    </source>
</evidence>
<feature type="transmembrane region" description="Helical" evidence="7">
    <location>
        <begin position="79"/>
        <end position="101"/>
    </location>
</feature>
<feature type="domain" description="ABC3 transporter permease C-terminal" evidence="8">
    <location>
        <begin position="370"/>
        <end position="484"/>
    </location>
</feature>
<name>A0ABN1URE0_9ACTN</name>
<feature type="region of interest" description="Disordered" evidence="6">
    <location>
        <begin position="32"/>
        <end position="55"/>
    </location>
</feature>
<dbReference type="Proteomes" id="UP001501371">
    <property type="component" value="Unassembled WGS sequence"/>
</dbReference>
<dbReference type="PANTHER" id="PTHR30287">
    <property type="entry name" value="MEMBRANE COMPONENT OF PREDICTED ABC SUPERFAMILY METABOLITE UPTAKE TRANSPORTER"/>
    <property type="match status" value="1"/>
</dbReference>
<keyword evidence="10" id="KW-1185">Reference proteome</keyword>
<feature type="compositionally biased region" description="Low complexity" evidence="6">
    <location>
        <begin position="237"/>
        <end position="276"/>
    </location>
</feature>
<feature type="compositionally biased region" description="Gly residues" evidence="6">
    <location>
        <begin position="44"/>
        <end position="55"/>
    </location>
</feature>
<evidence type="ECO:0000256" key="2">
    <source>
        <dbReference type="ARBA" id="ARBA00022475"/>
    </source>
</evidence>
<dbReference type="InterPro" id="IPR038766">
    <property type="entry name" value="Membrane_comp_ABC_pdt"/>
</dbReference>
<evidence type="ECO:0000256" key="7">
    <source>
        <dbReference type="SAM" id="Phobius"/>
    </source>
</evidence>
<evidence type="ECO:0000313" key="10">
    <source>
        <dbReference type="Proteomes" id="UP001501371"/>
    </source>
</evidence>
<feature type="transmembrane region" description="Helical" evidence="7">
    <location>
        <begin position="460"/>
        <end position="487"/>
    </location>
</feature>
<keyword evidence="5 7" id="KW-0472">Membrane</keyword>
<feature type="transmembrane region" description="Helical" evidence="7">
    <location>
        <begin position="866"/>
        <end position="898"/>
    </location>
</feature>
<evidence type="ECO:0000256" key="4">
    <source>
        <dbReference type="ARBA" id="ARBA00022989"/>
    </source>
</evidence>
<evidence type="ECO:0000259" key="8">
    <source>
        <dbReference type="Pfam" id="PF02687"/>
    </source>
</evidence>
<feature type="transmembrane region" description="Helical" evidence="7">
    <location>
        <begin position="576"/>
        <end position="602"/>
    </location>
</feature>
<feature type="transmembrane region" description="Helical" evidence="7">
    <location>
        <begin position="531"/>
        <end position="555"/>
    </location>
</feature>
<gene>
    <name evidence="9" type="ORF">GCM10009654_17140</name>
</gene>
<keyword evidence="2" id="KW-1003">Cell membrane</keyword>
<feature type="transmembrane region" description="Helical" evidence="7">
    <location>
        <begin position="508"/>
        <end position="525"/>
    </location>
</feature>
<evidence type="ECO:0000313" key="9">
    <source>
        <dbReference type="EMBL" id="GAA1161228.1"/>
    </source>
</evidence>